<evidence type="ECO:0000313" key="2">
    <source>
        <dbReference type="Proteomes" id="UP000784294"/>
    </source>
</evidence>
<dbReference type="GO" id="GO:0014808">
    <property type="term" value="P:release of sequestered calcium ion into cytosol by sarcoplasmic reticulum"/>
    <property type="evidence" value="ECO:0007669"/>
    <property type="project" value="TreeGrafter"/>
</dbReference>
<dbReference type="PANTHER" id="PTHR46399:SF8">
    <property type="entry name" value="B30.2_SPRY DOMAIN-CONTAINING PROTEIN"/>
    <property type="match status" value="1"/>
</dbReference>
<gene>
    <name evidence="1" type="ORF">PXEA_LOCUS26931</name>
</gene>
<dbReference type="InterPro" id="IPR015925">
    <property type="entry name" value="Ryanodine_IP3_receptor"/>
</dbReference>
<dbReference type="GO" id="GO:0030018">
    <property type="term" value="C:Z disc"/>
    <property type="evidence" value="ECO:0007669"/>
    <property type="project" value="TreeGrafter"/>
</dbReference>
<dbReference type="GO" id="GO:0006941">
    <property type="term" value="P:striated muscle contraction"/>
    <property type="evidence" value="ECO:0007669"/>
    <property type="project" value="TreeGrafter"/>
</dbReference>
<dbReference type="PANTHER" id="PTHR46399">
    <property type="entry name" value="B30.2/SPRY DOMAIN-CONTAINING PROTEIN"/>
    <property type="match status" value="1"/>
</dbReference>
<dbReference type="EMBL" id="CAAALY010245876">
    <property type="protein sequence ID" value="VEL33491.1"/>
    <property type="molecule type" value="Genomic_DNA"/>
</dbReference>
<dbReference type="GO" id="GO:0005219">
    <property type="term" value="F:ryanodine-sensitive calcium-release channel activity"/>
    <property type="evidence" value="ECO:0007669"/>
    <property type="project" value="TreeGrafter"/>
</dbReference>
<accession>A0A448XCF2</accession>
<evidence type="ECO:0000313" key="1">
    <source>
        <dbReference type="EMBL" id="VEL33491.1"/>
    </source>
</evidence>
<dbReference type="GO" id="GO:0042383">
    <property type="term" value="C:sarcolemma"/>
    <property type="evidence" value="ECO:0007669"/>
    <property type="project" value="TreeGrafter"/>
</dbReference>
<protein>
    <submittedName>
        <fullName evidence="1">Uncharacterized protein</fullName>
    </submittedName>
</protein>
<sequence length="439" mass="47559">MAALASCFPVAFLEPQFNSKNPLSITYKKSGDYSLEARDILQQLSQSLPLLEVICQEVSNMGESGLTGGGVEGGETPYLIEVTMPMLCSYLPNWWRKGPECLALPGGLSESTVKMGRREVLAATTAANIVTAAADQHQQQPATVDTGGGGAGGVAPETAVGPLTTVTAGMMNRILGSVLQLIQNNIDAPRAPWMTRIASERLQNGMELLNAFGIARTTPIVANATSDMLGRYFLPVSERLLEHALIAERVEEAYKMEKRIGSETAGAREEELLGLVEVLVRNLFAFYPLLIKFVDLHRTAWLKHPTVETERLFAAVAHMFLIWARSAKFKREEENFVHANEIDHLSLIMPSNAANAGAAGSNSTRVNQRGLALDASAGPGVVRGKRKKGTLTSLTVACIKRLLPIGLSQLGGRQQELVQRAKRRLIQVRSSPPSYTSKS</sequence>
<reference evidence="1" key="1">
    <citation type="submission" date="2018-11" db="EMBL/GenBank/DDBJ databases">
        <authorList>
            <consortium name="Pathogen Informatics"/>
        </authorList>
    </citation>
    <scope>NUCLEOTIDE SEQUENCE</scope>
</reference>
<name>A0A448XCF2_9PLAT</name>
<dbReference type="OrthoDB" id="300855at2759"/>
<proteinExistence type="predicted"/>
<organism evidence="1 2">
    <name type="scientific">Protopolystoma xenopodis</name>
    <dbReference type="NCBI Taxonomy" id="117903"/>
    <lineage>
        <taxon>Eukaryota</taxon>
        <taxon>Metazoa</taxon>
        <taxon>Spiralia</taxon>
        <taxon>Lophotrochozoa</taxon>
        <taxon>Platyhelminthes</taxon>
        <taxon>Monogenea</taxon>
        <taxon>Polyopisthocotylea</taxon>
        <taxon>Polystomatidea</taxon>
        <taxon>Polystomatidae</taxon>
        <taxon>Protopolystoma</taxon>
    </lineage>
</organism>
<keyword evidence="2" id="KW-1185">Reference proteome</keyword>
<dbReference type="AlphaFoldDB" id="A0A448XCF2"/>
<dbReference type="GO" id="GO:0034704">
    <property type="term" value="C:calcium channel complex"/>
    <property type="evidence" value="ECO:0007669"/>
    <property type="project" value="TreeGrafter"/>
</dbReference>
<dbReference type="GO" id="GO:0005790">
    <property type="term" value="C:smooth endoplasmic reticulum"/>
    <property type="evidence" value="ECO:0007669"/>
    <property type="project" value="TreeGrafter"/>
</dbReference>
<dbReference type="Proteomes" id="UP000784294">
    <property type="component" value="Unassembled WGS sequence"/>
</dbReference>
<dbReference type="GO" id="GO:0033017">
    <property type="term" value="C:sarcoplasmic reticulum membrane"/>
    <property type="evidence" value="ECO:0007669"/>
    <property type="project" value="TreeGrafter"/>
</dbReference>
<comment type="caution">
    <text evidence="1">The sequence shown here is derived from an EMBL/GenBank/DDBJ whole genome shotgun (WGS) entry which is preliminary data.</text>
</comment>